<dbReference type="SUPFAM" id="SSF55961">
    <property type="entry name" value="Bet v1-like"/>
    <property type="match status" value="1"/>
</dbReference>
<evidence type="ECO:0000313" key="3">
    <source>
        <dbReference type="EMBL" id="XDU74702.1"/>
    </source>
</evidence>
<dbReference type="CDD" id="cd08896">
    <property type="entry name" value="SRPBCC_CalC_Aha1-like_3"/>
    <property type="match status" value="1"/>
</dbReference>
<protein>
    <submittedName>
        <fullName evidence="3">SRPBCC family protein</fullName>
    </submittedName>
</protein>
<dbReference type="Pfam" id="PF08327">
    <property type="entry name" value="AHSA1"/>
    <property type="match status" value="1"/>
</dbReference>
<gene>
    <name evidence="3" type="ORF">AB3G37_11730</name>
</gene>
<dbReference type="InterPro" id="IPR013538">
    <property type="entry name" value="ASHA1/2-like_C"/>
</dbReference>
<dbReference type="AlphaFoldDB" id="A0AB39VX36"/>
<dbReference type="RefSeq" id="WP_369790810.1">
    <property type="nucleotide sequence ID" value="NZ_CP165628.1"/>
</dbReference>
<proteinExistence type="inferred from homology"/>
<dbReference type="InterPro" id="IPR023393">
    <property type="entry name" value="START-like_dom_sf"/>
</dbReference>
<evidence type="ECO:0000259" key="2">
    <source>
        <dbReference type="Pfam" id="PF08327"/>
    </source>
</evidence>
<comment type="similarity">
    <text evidence="1">Belongs to the AHA1 family.</text>
</comment>
<dbReference type="EMBL" id="CP165628">
    <property type="protein sequence ID" value="XDU74702.1"/>
    <property type="molecule type" value="Genomic_DNA"/>
</dbReference>
<sequence>MNFDPKTDLKLEKILEVPRSLIWQCWTTPRHIKNFFVPRPHKVTECEINLTPGGRFNTTFEVDGKVMNNNGVYLEIIENEKLVFTDAFSEGWKPSENPFMTAILLLEDAGENSTKYTAVARHRSAESRQAHEDMGFYVGWGIVTDQLVEYAKKL</sequence>
<evidence type="ECO:0000256" key="1">
    <source>
        <dbReference type="ARBA" id="ARBA00006817"/>
    </source>
</evidence>
<reference evidence="3" key="1">
    <citation type="submission" date="2024-07" db="EMBL/GenBank/DDBJ databases">
        <authorList>
            <person name="Biller S.J."/>
        </authorList>
    </citation>
    <scope>NUCLEOTIDE SEQUENCE</scope>
    <source>
        <strain evidence="3">WC2420</strain>
    </source>
</reference>
<name>A0AB39VX36_9GAMM</name>
<organism evidence="3">
    <name type="scientific">Rouxiella sp. WC2420</name>
    <dbReference type="NCBI Taxonomy" id="3234145"/>
    <lineage>
        <taxon>Bacteria</taxon>
        <taxon>Pseudomonadati</taxon>
        <taxon>Pseudomonadota</taxon>
        <taxon>Gammaproteobacteria</taxon>
        <taxon>Enterobacterales</taxon>
        <taxon>Yersiniaceae</taxon>
        <taxon>Rouxiella</taxon>
    </lineage>
</organism>
<accession>A0AB39VX36</accession>
<feature type="domain" description="Activator of Hsp90 ATPase homologue 1/2-like C-terminal" evidence="2">
    <location>
        <begin position="17"/>
        <end position="151"/>
    </location>
</feature>
<dbReference type="Gene3D" id="3.30.530.20">
    <property type="match status" value="1"/>
</dbReference>